<reference evidence="2 3" key="1">
    <citation type="journal article" date="2014" name="PLoS ONE">
        <title>De novo Genome Assembly of the Fungal Plant Pathogen Pyrenophora semeniperda.</title>
        <authorList>
            <person name="Soliai M.M."/>
            <person name="Meyer S.E."/>
            <person name="Udall J.A."/>
            <person name="Elzinga D.E."/>
            <person name="Hermansen R.A."/>
            <person name="Bodily P.M."/>
            <person name="Hart A.A."/>
            <person name="Coleman C.E."/>
        </authorList>
    </citation>
    <scope>NUCLEOTIDE SEQUENCE [LARGE SCALE GENOMIC DNA]</scope>
    <source>
        <strain evidence="2 3">CCB06</strain>
        <tissue evidence="2">Mycelium</tissue>
    </source>
</reference>
<evidence type="ECO:0000313" key="3">
    <source>
        <dbReference type="Proteomes" id="UP000265663"/>
    </source>
</evidence>
<evidence type="ECO:0000256" key="1">
    <source>
        <dbReference type="SAM" id="SignalP"/>
    </source>
</evidence>
<dbReference type="AlphaFoldDB" id="A0A3M7LWW5"/>
<keyword evidence="3" id="KW-1185">Reference proteome</keyword>
<evidence type="ECO:0000313" key="2">
    <source>
        <dbReference type="EMBL" id="RMZ66656.1"/>
    </source>
</evidence>
<sequence>MQFTSAILATIMALASSTTAIPTSIPIPTITLKIYNDMTGASATASIPADGVPHYVSDLFRDSAISSASGDIFGTSAQLTGFQDNTKCQLVNLNIAGLIVDLDGRAKNFVDLDGDVTKPIPMWLNGFTFHCEKPQ</sequence>
<protein>
    <submittedName>
        <fullName evidence="2">Uncharacterized protein</fullName>
    </submittedName>
</protein>
<dbReference type="Proteomes" id="UP000265663">
    <property type="component" value="Unassembled WGS sequence"/>
</dbReference>
<keyword evidence="1" id="KW-0732">Signal</keyword>
<accession>A0A3M7LWW5</accession>
<dbReference type="EMBL" id="KE747809">
    <property type="protein sequence ID" value="RMZ66656.1"/>
    <property type="molecule type" value="Genomic_DNA"/>
</dbReference>
<feature type="signal peptide" evidence="1">
    <location>
        <begin position="1"/>
        <end position="20"/>
    </location>
</feature>
<organism evidence="2 3">
    <name type="scientific">Pyrenophora seminiperda CCB06</name>
    <dbReference type="NCBI Taxonomy" id="1302712"/>
    <lineage>
        <taxon>Eukaryota</taxon>
        <taxon>Fungi</taxon>
        <taxon>Dikarya</taxon>
        <taxon>Ascomycota</taxon>
        <taxon>Pezizomycotina</taxon>
        <taxon>Dothideomycetes</taxon>
        <taxon>Pleosporomycetidae</taxon>
        <taxon>Pleosporales</taxon>
        <taxon>Pleosporineae</taxon>
        <taxon>Pleosporaceae</taxon>
        <taxon>Pyrenophora</taxon>
    </lineage>
</organism>
<proteinExistence type="predicted"/>
<feature type="chain" id="PRO_5018221607" evidence="1">
    <location>
        <begin position="21"/>
        <end position="135"/>
    </location>
</feature>
<name>A0A3M7LWW5_9PLEO</name>
<gene>
    <name evidence="2" type="ORF">GMOD_00002015</name>
</gene>
<dbReference type="OrthoDB" id="3497702at2759"/>